<evidence type="ECO:0000313" key="3">
    <source>
        <dbReference type="Proteomes" id="UP000747542"/>
    </source>
</evidence>
<keyword evidence="3" id="KW-1185">Reference proteome</keyword>
<dbReference type="AlphaFoldDB" id="A0A8J5JFV8"/>
<evidence type="ECO:0000256" key="1">
    <source>
        <dbReference type="SAM" id="MobiDB-lite"/>
    </source>
</evidence>
<evidence type="ECO:0000313" key="2">
    <source>
        <dbReference type="EMBL" id="KAG7156900.1"/>
    </source>
</evidence>
<name>A0A8J5JFV8_HOMAM</name>
<protein>
    <submittedName>
        <fullName evidence="2">Putative SCAN domain-containing protein-like 1</fullName>
    </submittedName>
</protein>
<comment type="caution">
    <text evidence="2">The sequence shown here is derived from an EMBL/GenBank/DDBJ whole genome shotgun (WGS) entry which is preliminary data.</text>
</comment>
<proteinExistence type="predicted"/>
<gene>
    <name evidence="2" type="ORF">Hamer_G015824</name>
</gene>
<reference evidence="2" key="1">
    <citation type="journal article" date="2021" name="Sci. Adv.">
        <title>The American lobster genome reveals insights on longevity, neural, and immune adaptations.</title>
        <authorList>
            <person name="Polinski J.M."/>
            <person name="Zimin A.V."/>
            <person name="Clark K.F."/>
            <person name="Kohn A.B."/>
            <person name="Sadowski N."/>
            <person name="Timp W."/>
            <person name="Ptitsyn A."/>
            <person name="Khanna P."/>
            <person name="Romanova D.Y."/>
            <person name="Williams P."/>
            <person name="Greenwood S.J."/>
            <person name="Moroz L.L."/>
            <person name="Walt D.R."/>
            <person name="Bodnar A.G."/>
        </authorList>
    </citation>
    <scope>NUCLEOTIDE SEQUENCE</scope>
    <source>
        <strain evidence="2">GMGI-L3</strain>
    </source>
</reference>
<dbReference type="PANTHER" id="PTHR46888:SF1">
    <property type="entry name" value="RIBONUCLEASE H"/>
    <property type="match status" value="1"/>
</dbReference>
<dbReference type="Proteomes" id="UP000747542">
    <property type="component" value="Unassembled WGS sequence"/>
</dbReference>
<feature type="region of interest" description="Disordered" evidence="1">
    <location>
        <begin position="70"/>
        <end position="95"/>
    </location>
</feature>
<organism evidence="2 3">
    <name type="scientific">Homarus americanus</name>
    <name type="common">American lobster</name>
    <dbReference type="NCBI Taxonomy" id="6706"/>
    <lineage>
        <taxon>Eukaryota</taxon>
        <taxon>Metazoa</taxon>
        <taxon>Ecdysozoa</taxon>
        <taxon>Arthropoda</taxon>
        <taxon>Crustacea</taxon>
        <taxon>Multicrustacea</taxon>
        <taxon>Malacostraca</taxon>
        <taxon>Eumalacostraca</taxon>
        <taxon>Eucarida</taxon>
        <taxon>Decapoda</taxon>
        <taxon>Pleocyemata</taxon>
        <taxon>Astacidea</taxon>
        <taxon>Nephropoidea</taxon>
        <taxon>Nephropidae</taxon>
        <taxon>Homarus</taxon>
    </lineage>
</organism>
<accession>A0A8J5JFV8</accession>
<dbReference type="PANTHER" id="PTHR46888">
    <property type="entry name" value="ZINC KNUCKLE DOMAINCONTAINING PROTEIN-RELATED"/>
    <property type="match status" value="1"/>
</dbReference>
<dbReference type="Gene3D" id="1.10.4020.10">
    <property type="entry name" value="DNA breaking-rejoining enzymes"/>
    <property type="match status" value="1"/>
</dbReference>
<dbReference type="SUPFAM" id="SSF47353">
    <property type="entry name" value="Retrovirus capsid dimerization domain-like"/>
    <property type="match status" value="1"/>
</dbReference>
<dbReference type="EMBL" id="JAHLQT010038275">
    <property type="protein sequence ID" value="KAG7156900.1"/>
    <property type="molecule type" value="Genomic_DNA"/>
</dbReference>
<sequence length="95" mass="10878">MSIKFASEKLRTFHRWIKSAAISKFEELVNLMVPEEFKRKIPYQIMLHLTDKEETDLLKAAKVADVFSRVHRHTSGEKKKPQNVQSSAGSKPGPV</sequence>
<dbReference type="InterPro" id="IPR038269">
    <property type="entry name" value="SCAN_sf"/>
</dbReference>